<sequence length="110" mass="12400">MEERSALMRAFEAVIEVKVLFTKASAIILGMFRNLEKPYQLSALQLLPRSLGLVPLADSHSRHFLHQTEDLGCFISQRKLVFPHKGCSATRLICYHPSQFPQVCGKTEGN</sequence>
<dbReference type="Proteomes" id="UP000297703">
    <property type="component" value="Unassembled WGS sequence"/>
</dbReference>
<accession>A0A4D9EW18</accession>
<comment type="caution">
    <text evidence="1">The sequence shown here is derived from an EMBL/GenBank/DDBJ whole genome shotgun (WGS) entry which is preliminary data.</text>
</comment>
<dbReference type="AlphaFoldDB" id="A0A4D9EW18"/>
<reference evidence="1 2" key="2">
    <citation type="submission" date="2019-04" db="EMBL/GenBank/DDBJ databases">
        <title>The genome sequence of big-headed turtle.</title>
        <authorList>
            <person name="Gong S."/>
        </authorList>
    </citation>
    <scope>NUCLEOTIDE SEQUENCE [LARGE SCALE GENOMIC DNA]</scope>
    <source>
        <strain evidence="1">DO16091913</strain>
        <tissue evidence="1">Muscle</tissue>
    </source>
</reference>
<protein>
    <submittedName>
        <fullName evidence="1">Bcl10-interacting CARD protein</fullName>
    </submittedName>
</protein>
<proteinExistence type="predicted"/>
<dbReference type="EMBL" id="QXTE01000021">
    <property type="protein sequence ID" value="TFK12493.1"/>
    <property type="molecule type" value="Genomic_DNA"/>
</dbReference>
<evidence type="ECO:0000313" key="1">
    <source>
        <dbReference type="EMBL" id="TFK12493.1"/>
    </source>
</evidence>
<reference evidence="1 2" key="1">
    <citation type="submission" date="2019-04" db="EMBL/GenBank/DDBJ databases">
        <title>Draft genome of the big-headed turtle Platysternon megacephalum.</title>
        <authorList>
            <person name="Gong S."/>
        </authorList>
    </citation>
    <scope>NUCLEOTIDE SEQUENCE [LARGE SCALE GENOMIC DNA]</scope>
    <source>
        <strain evidence="1">DO16091913</strain>
        <tissue evidence="1">Muscle</tissue>
    </source>
</reference>
<keyword evidence="2" id="KW-1185">Reference proteome</keyword>
<name>A0A4D9EW18_9SAUR</name>
<evidence type="ECO:0000313" key="2">
    <source>
        <dbReference type="Proteomes" id="UP000297703"/>
    </source>
</evidence>
<organism evidence="1 2">
    <name type="scientific">Platysternon megacephalum</name>
    <name type="common">big-headed turtle</name>
    <dbReference type="NCBI Taxonomy" id="55544"/>
    <lineage>
        <taxon>Eukaryota</taxon>
        <taxon>Metazoa</taxon>
        <taxon>Chordata</taxon>
        <taxon>Craniata</taxon>
        <taxon>Vertebrata</taxon>
        <taxon>Euteleostomi</taxon>
        <taxon>Archelosauria</taxon>
        <taxon>Testudinata</taxon>
        <taxon>Testudines</taxon>
        <taxon>Cryptodira</taxon>
        <taxon>Durocryptodira</taxon>
        <taxon>Testudinoidea</taxon>
        <taxon>Platysternidae</taxon>
        <taxon>Platysternon</taxon>
    </lineage>
</organism>
<gene>
    <name evidence="1" type="ORF">DR999_PMT04060</name>
</gene>